<evidence type="ECO:0000313" key="2">
    <source>
        <dbReference type="Proteomes" id="UP000807353"/>
    </source>
</evidence>
<dbReference type="Proteomes" id="UP000807353">
    <property type="component" value="Unassembled WGS sequence"/>
</dbReference>
<name>A0A9P5Y6E5_9AGAR</name>
<dbReference type="PANTHER" id="PTHR48472:SF1">
    <property type="entry name" value="TC1-LIKE TRANSPOSASE DDE DOMAIN-CONTAINING PROTEIN"/>
    <property type="match status" value="1"/>
</dbReference>
<dbReference type="InterPro" id="IPR009057">
    <property type="entry name" value="Homeodomain-like_sf"/>
</dbReference>
<proteinExistence type="predicted"/>
<feature type="non-terminal residue" evidence="1">
    <location>
        <position position="130"/>
    </location>
</feature>
<evidence type="ECO:0000313" key="1">
    <source>
        <dbReference type="EMBL" id="KAF9463064.1"/>
    </source>
</evidence>
<accession>A0A9P5Y6E5</accession>
<keyword evidence="2" id="KW-1185">Reference proteome</keyword>
<dbReference type="SUPFAM" id="SSF46689">
    <property type="entry name" value="Homeodomain-like"/>
    <property type="match status" value="1"/>
</dbReference>
<reference evidence="1" key="1">
    <citation type="submission" date="2020-11" db="EMBL/GenBank/DDBJ databases">
        <authorList>
            <consortium name="DOE Joint Genome Institute"/>
            <person name="Ahrendt S."/>
            <person name="Riley R."/>
            <person name="Andreopoulos W."/>
            <person name="Labutti K."/>
            <person name="Pangilinan J."/>
            <person name="Ruiz-Duenas F.J."/>
            <person name="Barrasa J.M."/>
            <person name="Sanchez-Garcia M."/>
            <person name="Camarero S."/>
            <person name="Miyauchi S."/>
            <person name="Serrano A."/>
            <person name="Linde D."/>
            <person name="Babiker R."/>
            <person name="Drula E."/>
            <person name="Ayuso-Fernandez I."/>
            <person name="Pacheco R."/>
            <person name="Padilla G."/>
            <person name="Ferreira P."/>
            <person name="Barriuso J."/>
            <person name="Kellner H."/>
            <person name="Castanera R."/>
            <person name="Alfaro M."/>
            <person name="Ramirez L."/>
            <person name="Pisabarro A.G."/>
            <person name="Kuo A."/>
            <person name="Tritt A."/>
            <person name="Lipzen A."/>
            <person name="He G."/>
            <person name="Yan M."/>
            <person name="Ng V."/>
            <person name="Cullen D."/>
            <person name="Martin F."/>
            <person name="Rosso M.-N."/>
            <person name="Henrissat B."/>
            <person name="Hibbett D."/>
            <person name="Martinez A.T."/>
            <person name="Grigoriev I.V."/>
        </authorList>
    </citation>
    <scope>NUCLEOTIDE SEQUENCE</scope>
    <source>
        <strain evidence="1">CBS 247.69</strain>
    </source>
</reference>
<dbReference type="OrthoDB" id="3022198at2759"/>
<sequence length="130" mass="14956">MALTVSTQLRERMIVWHYELHKNPIEIAELAGCSVPTVYRVLHFHRDYDVVHNPFAQHTGRKCALTTADTDYISALLQANPALFLDEIQLHLIEYREVDVSISTLSRTLRRLAVSNKKIAKTAMERNELL</sequence>
<dbReference type="AlphaFoldDB" id="A0A9P5Y6E5"/>
<gene>
    <name evidence="1" type="ORF">BDZ94DRAFT_1259980</name>
</gene>
<dbReference type="PANTHER" id="PTHR48472">
    <property type="entry name" value="TC1-LIKE TRANSPOSASE DDE DOMAIN-CONTAINING PROTEIN"/>
    <property type="match status" value="1"/>
</dbReference>
<comment type="caution">
    <text evidence="1">The sequence shown here is derived from an EMBL/GenBank/DDBJ whole genome shotgun (WGS) entry which is preliminary data.</text>
</comment>
<protein>
    <submittedName>
        <fullName evidence="1">Uncharacterized protein</fullName>
    </submittedName>
</protein>
<organism evidence="1 2">
    <name type="scientific">Collybia nuda</name>
    <dbReference type="NCBI Taxonomy" id="64659"/>
    <lineage>
        <taxon>Eukaryota</taxon>
        <taxon>Fungi</taxon>
        <taxon>Dikarya</taxon>
        <taxon>Basidiomycota</taxon>
        <taxon>Agaricomycotina</taxon>
        <taxon>Agaricomycetes</taxon>
        <taxon>Agaricomycetidae</taxon>
        <taxon>Agaricales</taxon>
        <taxon>Tricholomatineae</taxon>
        <taxon>Clitocybaceae</taxon>
        <taxon>Collybia</taxon>
    </lineage>
</organism>
<dbReference type="EMBL" id="MU150266">
    <property type="protein sequence ID" value="KAF9463064.1"/>
    <property type="molecule type" value="Genomic_DNA"/>
</dbReference>